<proteinExistence type="predicted"/>
<sequence length="160" mass="17732">MGLRADRSLSCSLCKHDSTVAQPGGPSMASARSPWYGSKPFVVLKVLQNGIIIGRNRQVTHCVYPFLIQRIRVDGDILSCELLRPPTVIVSAFLPPSPPPRCCRVFSPTLYQLDDISQYAMTADDLSLTSAVAVPEHTCESATRESRIFKFIDLRQTFAF</sequence>
<dbReference type="HOGENOM" id="CLU_1652376_0_0_1"/>
<dbReference type="Proteomes" id="UP000053820">
    <property type="component" value="Unassembled WGS sequence"/>
</dbReference>
<dbReference type="EMBL" id="KN839856">
    <property type="protein sequence ID" value="KIJ62285.1"/>
    <property type="molecule type" value="Genomic_DNA"/>
</dbReference>
<organism evidence="1 2">
    <name type="scientific">Hydnomerulius pinastri MD-312</name>
    <dbReference type="NCBI Taxonomy" id="994086"/>
    <lineage>
        <taxon>Eukaryota</taxon>
        <taxon>Fungi</taxon>
        <taxon>Dikarya</taxon>
        <taxon>Basidiomycota</taxon>
        <taxon>Agaricomycotina</taxon>
        <taxon>Agaricomycetes</taxon>
        <taxon>Agaricomycetidae</taxon>
        <taxon>Boletales</taxon>
        <taxon>Boletales incertae sedis</taxon>
        <taxon>Leucogyrophana</taxon>
    </lineage>
</organism>
<reference evidence="1 2" key="1">
    <citation type="submission" date="2014-04" db="EMBL/GenBank/DDBJ databases">
        <title>Evolutionary Origins and Diversification of the Mycorrhizal Mutualists.</title>
        <authorList>
            <consortium name="DOE Joint Genome Institute"/>
            <consortium name="Mycorrhizal Genomics Consortium"/>
            <person name="Kohler A."/>
            <person name="Kuo A."/>
            <person name="Nagy L.G."/>
            <person name="Floudas D."/>
            <person name="Copeland A."/>
            <person name="Barry K.W."/>
            <person name="Cichocki N."/>
            <person name="Veneault-Fourrey C."/>
            <person name="LaButti K."/>
            <person name="Lindquist E.A."/>
            <person name="Lipzen A."/>
            <person name="Lundell T."/>
            <person name="Morin E."/>
            <person name="Murat C."/>
            <person name="Riley R."/>
            <person name="Ohm R."/>
            <person name="Sun H."/>
            <person name="Tunlid A."/>
            <person name="Henrissat B."/>
            <person name="Grigoriev I.V."/>
            <person name="Hibbett D.S."/>
            <person name="Martin F."/>
        </authorList>
    </citation>
    <scope>NUCLEOTIDE SEQUENCE [LARGE SCALE GENOMIC DNA]</scope>
    <source>
        <strain evidence="1 2">MD-312</strain>
    </source>
</reference>
<gene>
    <name evidence="1" type="ORF">HYDPIDRAFT_114778</name>
</gene>
<name>A0A0C9VVV9_9AGAM</name>
<protein>
    <submittedName>
        <fullName evidence="1">Uncharacterized protein</fullName>
    </submittedName>
</protein>
<dbReference type="AlphaFoldDB" id="A0A0C9VVV9"/>
<keyword evidence="2" id="KW-1185">Reference proteome</keyword>
<accession>A0A0C9VVV9</accession>
<evidence type="ECO:0000313" key="2">
    <source>
        <dbReference type="Proteomes" id="UP000053820"/>
    </source>
</evidence>
<evidence type="ECO:0000313" key="1">
    <source>
        <dbReference type="EMBL" id="KIJ62285.1"/>
    </source>
</evidence>